<evidence type="ECO:0000313" key="1">
    <source>
        <dbReference type="EMBL" id="CAH6719870.1"/>
    </source>
</evidence>
<evidence type="ECO:0000313" key="2">
    <source>
        <dbReference type="Proteomes" id="UP001152531"/>
    </source>
</evidence>
<organism evidence="1 2">
    <name type="scientific">[Candida] jaroonii</name>
    <dbReference type="NCBI Taxonomy" id="467808"/>
    <lineage>
        <taxon>Eukaryota</taxon>
        <taxon>Fungi</taxon>
        <taxon>Dikarya</taxon>
        <taxon>Ascomycota</taxon>
        <taxon>Saccharomycotina</taxon>
        <taxon>Pichiomycetes</taxon>
        <taxon>Debaryomycetaceae</taxon>
        <taxon>Yamadazyma</taxon>
    </lineage>
</organism>
<comment type="caution">
    <text evidence="1">The sequence shown here is derived from an EMBL/GenBank/DDBJ whole genome shotgun (WGS) entry which is preliminary data.</text>
</comment>
<keyword evidence="2" id="KW-1185">Reference proteome</keyword>
<proteinExistence type="predicted"/>
<sequence length="424" mass="46854">MGINLALSRITKLLQILGNPHKSYKSIHIAGTNGKGSTVTYLTSILTKAQIKNGRFTSPHLLYYNDCISIDNETYPLQKFKEVSEMVSKENSSHELGCTEFELLTVTAFKIFELEKIEYAVIEVGLGGKLDATNVLTPFTSEEKGGVVVSGITKIGIDHENFLGSTFSEIASQKAGIIKDRIPVVADNSNNQEVIEVIKQKASSTNSDLYLVDGINPSDPKIGISPSRAQLLRSFSPLKGTYQLQNLSVALQIIELLKKDIPITESNIEEGIKTVVWPGRLQSVKYKNLDLLIDGAHNESAAQELSTFLKSYREDGIIFIMALSKGKSVGNLMKYVVEDSDTLIASRFSPPENMPWVSSYNVEDIERVGEQYFKSVIKSNNDSSIEDILDKVAKMVETGDRRKVVVCGSLYLCSDVLRLVNDKL</sequence>
<protein>
    <submittedName>
        <fullName evidence="1">Dihydrofolate synthetase</fullName>
    </submittedName>
</protein>
<name>A0ACA9Y4P9_9ASCO</name>
<dbReference type="EMBL" id="CALSDN010000002">
    <property type="protein sequence ID" value="CAH6719870.1"/>
    <property type="molecule type" value="Genomic_DNA"/>
</dbReference>
<reference evidence="1" key="1">
    <citation type="submission" date="2022-06" db="EMBL/GenBank/DDBJ databases">
        <authorList>
            <person name="Legras J.-L."/>
            <person name="Devillers H."/>
            <person name="Grondin C."/>
        </authorList>
    </citation>
    <scope>NUCLEOTIDE SEQUENCE</scope>
    <source>
        <strain evidence="1">CLIB 1444</strain>
    </source>
</reference>
<accession>A0ACA9Y4P9</accession>
<gene>
    <name evidence="1" type="ORF">CLIB1444_02S18448</name>
</gene>
<dbReference type="Proteomes" id="UP001152531">
    <property type="component" value="Unassembled WGS sequence"/>
</dbReference>